<dbReference type="CDD" id="cd04301">
    <property type="entry name" value="NAT_SF"/>
    <property type="match status" value="1"/>
</dbReference>
<dbReference type="SUPFAM" id="SSF55729">
    <property type="entry name" value="Acyl-CoA N-acyltransferases (Nat)"/>
    <property type="match status" value="1"/>
</dbReference>
<evidence type="ECO:0000313" key="2">
    <source>
        <dbReference type="EMBL" id="GAA1964971.1"/>
    </source>
</evidence>
<name>A0ABN2R856_9MICO</name>
<organism evidence="2 3">
    <name type="scientific">Microbacterium deminutum</name>
    <dbReference type="NCBI Taxonomy" id="344164"/>
    <lineage>
        <taxon>Bacteria</taxon>
        <taxon>Bacillati</taxon>
        <taxon>Actinomycetota</taxon>
        <taxon>Actinomycetes</taxon>
        <taxon>Micrococcales</taxon>
        <taxon>Microbacteriaceae</taxon>
        <taxon>Microbacterium</taxon>
    </lineage>
</organism>
<dbReference type="InterPro" id="IPR000182">
    <property type="entry name" value="GNAT_dom"/>
</dbReference>
<gene>
    <name evidence="2" type="ORF">GCM10009776_29740</name>
</gene>
<feature type="domain" description="N-acetyltransferase" evidence="1">
    <location>
        <begin position="36"/>
        <end position="199"/>
    </location>
</feature>
<dbReference type="PROSITE" id="PS51186">
    <property type="entry name" value="GNAT"/>
    <property type="match status" value="1"/>
</dbReference>
<sequence length="369" mass="40947">MTEMTEVTDATTLTIERMPVPAAVDAPDAGPFLAMVEIGNALCRHDAGHDYFYQTAEEQLPSWHDQTDRLQIGFTAARDGQIVGAAIMTIPLEEAATSVEYDLMSDPELWGQGIEEALLVAVEAEARRHGRSVVQTWTLHRPDAPGERLASPTGYGSIPAEDRQTQFMLRNGYSFEQAERNSVFDLTGSFDLVERMLADALEAAGSDYRVVQWQSPTPDRYKDGFAYVISRMSTDVPTGDMVWAEEIWDAARVERRDRRLLEGGHTISVACVEHVPTGTLVAYNELVIAADHTAATQQYGTLVLKEHRGHRLGAIVKCANLLRWRELVPESPRVSTFNAEENRHMLDINEAIGFVPASYAGAWKKTLDA</sequence>
<dbReference type="InterPro" id="IPR016181">
    <property type="entry name" value="Acyl_CoA_acyltransferase"/>
</dbReference>
<comment type="caution">
    <text evidence="2">The sequence shown here is derived from an EMBL/GenBank/DDBJ whole genome shotgun (WGS) entry which is preliminary data.</text>
</comment>
<evidence type="ECO:0000259" key="1">
    <source>
        <dbReference type="PROSITE" id="PS51186"/>
    </source>
</evidence>
<evidence type="ECO:0000313" key="3">
    <source>
        <dbReference type="Proteomes" id="UP001499933"/>
    </source>
</evidence>
<dbReference type="Pfam" id="PF00583">
    <property type="entry name" value="Acetyltransf_1"/>
    <property type="match status" value="1"/>
</dbReference>
<keyword evidence="3" id="KW-1185">Reference proteome</keyword>
<proteinExistence type="predicted"/>
<dbReference type="RefSeq" id="WP_344096024.1">
    <property type="nucleotide sequence ID" value="NZ_BAAAOG010000007.1"/>
</dbReference>
<dbReference type="EMBL" id="BAAAOG010000007">
    <property type="protein sequence ID" value="GAA1964971.1"/>
    <property type="molecule type" value="Genomic_DNA"/>
</dbReference>
<dbReference type="Proteomes" id="UP001499933">
    <property type="component" value="Unassembled WGS sequence"/>
</dbReference>
<reference evidence="2 3" key="1">
    <citation type="journal article" date="2019" name="Int. J. Syst. Evol. Microbiol.">
        <title>The Global Catalogue of Microorganisms (GCM) 10K type strain sequencing project: providing services to taxonomists for standard genome sequencing and annotation.</title>
        <authorList>
            <consortium name="The Broad Institute Genomics Platform"/>
            <consortium name="The Broad Institute Genome Sequencing Center for Infectious Disease"/>
            <person name="Wu L."/>
            <person name="Ma J."/>
        </authorList>
    </citation>
    <scope>NUCLEOTIDE SEQUENCE [LARGE SCALE GENOMIC DNA]</scope>
    <source>
        <strain evidence="2 3">JCM 14901</strain>
    </source>
</reference>
<dbReference type="Gene3D" id="3.40.630.30">
    <property type="match status" value="1"/>
</dbReference>
<protein>
    <recommendedName>
        <fullName evidence="1">N-acetyltransferase domain-containing protein</fullName>
    </recommendedName>
</protein>
<accession>A0ABN2R856</accession>